<feature type="transmembrane region" description="Helical" evidence="1">
    <location>
        <begin position="47"/>
        <end position="66"/>
    </location>
</feature>
<dbReference type="EMBL" id="JPQT01000074">
    <property type="protein sequence ID" value="KFE53615.1"/>
    <property type="molecule type" value="Genomic_DNA"/>
</dbReference>
<keyword evidence="1" id="KW-0812">Transmembrane</keyword>
<keyword evidence="1" id="KW-1133">Transmembrane helix</keyword>
<keyword evidence="1" id="KW-0472">Membrane</keyword>
<dbReference type="AlphaFoldDB" id="A0A085VDV2"/>
<dbReference type="RefSeq" id="WP_047572688.1">
    <property type="nucleotide sequence ID" value="NZ_JPQT01000074.1"/>
</dbReference>
<dbReference type="Proteomes" id="UP000028643">
    <property type="component" value="Unassembled WGS sequence"/>
</dbReference>
<proteinExistence type="predicted"/>
<comment type="caution">
    <text evidence="2">The sequence shown here is derived from an EMBL/GenBank/DDBJ whole genome shotgun (WGS) entry which is preliminary data.</text>
</comment>
<evidence type="ECO:0000313" key="2">
    <source>
        <dbReference type="EMBL" id="KFE53615.1"/>
    </source>
</evidence>
<accession>A0A085VDV2</accession>
<name>A0A085VDV2_PSESX</name>
<evidence type="ECO:0000313" key="3">
    <source>
        <dbReference type="Proteomes" id="UP000028643"/>
    </source>
</evidence>
<dbReference type="PATRIC" id="fig|317.174.peg.1052"/>
<gene>
    <name evidence="2" type="ORF">IV02_05170</name>
</gene>
<protein>
    <submittedName>
        <fullName evidence="2">Uncharacterized protein</fullName>
    </submittedName>
</protein>
<organism evidence="2 3">
    <name type="scientific">Pseudomonas syringae</name>
    <dbReference type="NCBI Taxonomy" id="317"/>
    <lineage>
        <taxon>Bacteria</taxon>
        <taxon>Pseudomonadati</taxon>
        <taxon>Pseudomonadota</taxon>
        <taxon>Gammaproteobacteria</taxon>
        <taxon>Pseudomonadales</taxon>
        <taxon>Pseudomonadaceae</taxon>
        <taxon>Pseudomonas</taxon>
    </lineage>
</organism>
<reference evidence="2 3" key="1">
    <citation type="submission" date="2014-07" db="EMBL/GenBank/DDBJ databases">
        <title>Draft Genome Sequences of Environmental Pseudomonas syringae strains.</title>
        <authorList>
            <person name="Baltrus D.A."/>
            <person name="Berge O."/>
            <person name="Morris C."/>
        </authorList>
    </citation>
    <scope>NUCLEOTIDE SEQUENCE [LARGE SCALE GENOMIC DNA]</scope>
    <source>
        <strain evidence="2 3">CEB003</strain>
    </source>
</reference>
<evidence type="ECO:0000256" key="1">
    <source>
        <dbReference type="SAM" id="Phobius"/>
    </source>
</evidence>
<sequence length="152" mass="16687">MSSEMQLHIVASLLRRGKTLDNLSTGMTLLGLAFGLFQLLITPTIPLLLILAVALVLLGLIEKYYALRVAFDADLFQAVASDAARLAERTFALDQALVALQFQPVDKSGRSWALRSKGALRLLRQQLLFVAVQLLVMLGAMLIFPWLSFTAS</sequence>
<feature type="transmembrane region" description="Helical" evidence="1">
    <location>
        <begin position="127"/>
        <end position="147"/>
    </location>
</feature>